<dbReference type="InterPro" id="IPR036237">
    <property type="entry name" value="Xyl_isomerase-like_sf"/>
</dbReference>
<dbReference type="PANTHER" id="PTHR43489:SF6">
    <property type="entry name" value="HYDROXYPYRUVATE ISOMERASE-RELATED"/>
    <property type="match status" value="1"/>
</dbReference>
<dbReference type="NCBIfam" id="NF043033">
    <property type="entry name" value="OxoTetrIsom"/>
    <property type="match status" value="1"/>
</dbReference>
<dbReference type="PANTHER" id="PTHR43489">
    <property type="entry name" value="ISOMERASE"/>
    <property type="match status" value="1"/>
</dbReference>
<organism evidence="3">
    <name type="scientific">hydrothermal vent metagenome</name>
    <dbReference type="NCBI Taxonomy" id="652676"/>
    <lineage>
        <taxon>unclassified sequences</taxon>
        <taxon>metagenomes</taxon>
        <taxon>ecological metagenomes</taxon>
    </lineage>
</organism>
<dbReference type="GO" id="GO:0046487">
    <property type="term" value="P:glyoxylate metabolic process"/>
    <property type="evidence" value="ECO:0007669"/>
    <property type="project" value="TreeGrafter"/>
</dbReference>
<dbReference type="GO" id="GO:0008903">
    <property type="term" value="F:hydroxypyruvate isomerase activity"/>
    <property type="evidence" value="ECO:0007669"/>
    <property type="project" value="UniProtKB-EC"/>
</dbReference>
<evidence type="ECO:0000259" key="2">
    <source>
        <dbReference type="Pfam" id="PF01261"/>
    </source>
</evidence>
<keyword evidence="3" id="KW-0670">Pyruvate</keyword>
<evidence type="ECO:0000313" key="3">
    <source>
        <dbReference type="EMBL" id="CUS52070.1"/>
    </source>
</evidence>
<dbReference type="Gene3D" id="3.20.20.150">
    <property type="entry name" value="Divalent-metal-dependent TIM barrel enzymes"/>
    <property type="match status" value="1"/>
</dbReference>
<feature type="domain" description="Xylose isomerase-like TIM barrel" evidence="2">
    <location>
        <begin position="21"/>
        <end position="255"/>
    </location>
</feature>
<dbReference type="AlphaFoldDB" id="A0A160TR33"/>
<dbReference type="EMBL" id="CZRL01000075">
    <property type="protein sequence ID" value="CUS52070.1"/>
    <property type="molecule type" value="Genomic_DNA"/>
</dbReference>
<evidence type="ECO:0000256" key="1">
    <source>
        <dbReference type="ARBA" id="ARBA00023235"/>
    </source>
</evidence>
<name>A0A160TR33_9ZZZZ</name>
<dbReference type="PIRSF" id="PIRSF006241">
    <property type="entry name" value="HyI"/>
    <property type="match status" value="1"/>
</dbReference>
<protein>
    <submittedName>
        <fullName evidence="3">Hydroxypyruvate isomerase</fullName>
        <ecNumber evidence="3">5.3.1.22</ecNumber>
    </submittedName>
</protein>
<accession>A0A160TR33</accession>
<dbReference type="SUPFAM" id="SSF51658">
    <property type="entry name" value="Xylose isomerase-like"/>
    <property type="match status" value="1"/>
</dbReference>
<dbReference type="InterPro" id="IPR053398">
    <property type="entry name" value="HPT_OtnI_isomerases"/>
</dbReference>
<dbReference type="EC" id="5.3.1.22" evidence="3"/>
<gene>
    <name evidence="3" type="ORF">MGWOODY_XGa2033</name>
</gene>
<dbReference type="FunFam" id="3.20.20.150:FF:000007">
    <property type="entry name" value="Hydroxypyruvate isomerase"/>
    <property type="match status" value="1"/>
</dbReference>
<proteinExistence type="predicted"/>
<keyword evidence="1 3" id="KW-0413">Isomerase</keyword>
<reference evidence="3" key="1">
    <citation type="submission" date="2015-10" db="EMBL/GenBank/DDBJ databases">
        <authorList>
            <person name="Gilbert D.G."/>
        </authorList>
    </citation>
    <scope>NUCLEOTIDE SEQUENCE</scope>
</reference>
<dbReference type="InterPro" id="IPR013022">
    <property type="entry name" value="Xyl_isomerase-like_TIM-brl"/>
</dbReference>
<dbReference type="Pfam" id="PF01261">
    <property type="entry name" value="AP_endonuc_2"/>
    <property type="match status" value="1"/>
</dbReference>
<sequence>MPNFSCNISLLFTELDITDRFAAAARAGFRAVECQFPYNLDPMMLRHQLETHNLELVLCNTPPGDLDSGERGLAAIPGREKDFAVSLDKALSFADQIGCPSLHVMAGVIPDNVDLEDCCETFVGNLKHAALRAAEKNIALLIEPINNVDMPGYFLNYVRDAARIIDEVGEPNVRLQLDIYHAQMMRGQLANHIHRYLPITGHIQIAGVPGRHEPNIGEINYPYLFSLLDELAYKGWVGCEYVPAGETLAGLSWFEPYQAPLSK</sequence>
<dbReference type="InterPro" id="IPR050417">
    <property type="entry name" value="Sugar_Epim/Isomerase"/>
</dbReference>
<dbReference type="InterPro" id="IPR026040">
    <property type="entry name" value="HyI-like"/>
</dbReference>